<sequence length="1029" mass="114651">MMHVQHLVAVFVLTALTSVCMAYERNTHREISTAAIENSTLQTDPDILKNLGLKGSDRFRNSKNKERPIFGLIEDGADFEDGLTDDCESRPRHHFYDPAHDQGLRWGIVRGEKSPDWALEDKGDINEQEFSYKNARGYFYQALTSTKENDRKANFGLTFQSLGHVIHHIQDMAQPQHVRNDIHIKAGENCWYKSIAKLIENPSLYEHYTDDNRGNLPFIDPDYNQGKSVVFTAPRKFWTDDGKGLAEFTNRNFVSVGTNYQLFNNLPVANAIYPRPVPLPGQSIHIRDLLAEEGRTTDLDGYVDFIANTVADPVVGDKPNSRSASVSIFDQDLKTYNQTITYNTDPLDPIFNVQVTTDRLLTLNRFNFKKAHDFLIPRAVAYSAGLVDYFFRGKLEAEDVTFTDTGISLRVKNAIDPQKTPAWANEVLYSTSSNGSAGSLVVAFDYQDSAGKTQYGVSNTVSVRATDTLAPGQVSTDVYDFTLSVPPDAKNVNYRLIFRGKLGQEEDAVAVGVAEQISGFLVTPNYLPTDGITGQRAIFKQGGQWRLSEKKNLLAGNIDWKGWYVNGKPTKVLTWHGPKARYFPNPSGFSAPFTPNIFQNGELFSVAPHDVFGAALMKDSDGKEWLIAICMRFGSDIVYRRPNVKSDSPALYDPVTAKDGWQEIGRFLPDLGWNLEIPWFFNGDGTAAQTMRRKTKYIFDDIGKLISSQYDGLDRAKIEIVGNLAERTNLGNYSGITVTSTCERKPFPSENCLSYEVSLQENQLRDGKYIMAVDYLNNQEILAVLSDTRSGMYDYSASRNYTKVNDVCSGFEQHVTSLNVGSGASSLAIGSRSYDLIKNDETWLYRIDSVSNFYTSSATAEVSYSSVNERNELHHVDLRYGLLTGRSVKDSFMTAGSASSNRSDFVVPTTLNTGRVITQEVKSNIASQLIFESSENTSMPFGIGASLSIHLDSCGPVGSKVEYPDYRTIIAPLTGSWVVDGGENLLITQEYTGQNGAKRNFNYLTGGDLYQLIQTAPEDARYYPSGVIK</sequence>
<evidence type="ECO:0000313" key="2">
    <source>
        <dbReference type="Proteomes" id="UP000243180"/>
    </source>
</evidence>
<dbReference type="RefSeq" id="WP_148664995.1">
    <property type="nucleotide sequence ID" value="NZ_AP014879.1"/>
</dbReference>
<protein>
    <submittedName>
        <fullName evidence="1">Uncharacterized protein</fullName>
    </submittedName>
</protein>
<organism evidence="1 2">
    <name type="scientific">Sulfuricaulis limicola</name>
    <dbReference type="NCBI Taxonomy" id="1620215"/>
    <lineage>
        <taxon>Bacteria</taxon>
        <taxon>Pseudomonadati</taxon>
        <taxon>Pseudomonadota</taxon>
        <taxon>Gammaproteobacteria</taxon>
        <taxon>Acidiferrobacterales</taxon>
        <taxon>Acidiferrobacteraceae</taxon>
        <taxon>Sulfuricaulis</taxon>
    </lineage>
</organism>
<proteinExistence type="predicted"/>
<dbReference type="AlphaFoldDB" id="A0A1B4XEW0"/>
<dbReference type="Proteomes" id="UP000243180">
    <property type="component" value="Chromosome"/>
</dbReference>
<dbReference type="InterPro" id="IPR008947">
    <property type="entry name" value="PLipase_C/P1_nuclease_dom_sf"/>
</dbReference>
<dbReference type="OrthoDB" id="7063922at2"/>
<dbReference type="Gene3D" id="1.10.575.10">
    <property type="entry name" value="P1 Nuclease"/>
    <property type="match status" value="1"/>
</dbReference>
<dbReference type="GO" id="GO:0016788">
    <property type="term" value="F:hydrolase activity, acting on ester bonds"/>
    <property type="evidence" value="ECO:0007669"/>
    <property type="project" value="InterPro"/>
</dbReference>
<dbReference type="SUPFAM" id="SSF48537">
    <property type="entry name" value="Phospholipase C/P1 nuclease"/>
    <property type="match status" value="1"/>
</dbReference>
<reference evidence="1 2" key="1">
    <citation type="submission" date="2015-05" db="EMBL/GenBank/DDBJ databases">
        <title>Complete genome sequence of a sulfur-oxidizing gammaproteobacterium strain HA5.</title>
        <authorList>
            <person name="Miura A."/>
            <person name="Kojima H."/>
            <person name="Fukui M."/>
        </authorList>
    </citation>
    <scope>NUCLEOTIDE SEQUENCE [LARGE SCALE GENOMIC DNA]</scope>
    <source>
        <strain evidence="1 2">HA5</strain>
    </source>
</reference>
<dbReference type="KEGG" id="slim:SCL_1023"/>
<keyword evidence="2" id="KW-1185">Reference proteome</keyword>
<accession>A0A1B4XEW0</accession>
<gene>
    <name evidence="1" type="ORF">SCL_1023</name>
</gene>
<name>A0A1B4XEW0_9GAMM</name>
<dbReference type="EMBL" id="AP014879">
    <property type="protein sequence ID" value="BAV33338.1"/>
    <property type="molecule type" value="Genomic_DNA"/>
</dbReference>
<evidence type="ECO:0000313" key="1">
    <source>
        <dbReference type="EMBL" id="BAV33338.1"/>
    </source>
</evidence>
<dbReference type="InParanoid" id="A0A1B4XEW0"/>